<feature type="compositionally biased region" description="Polar residues" evidence="1">
    <location>
        <begin position="16"/>
        <end position="30"/>
    </location>
</feature>
<feature type="region of interest" description="Disordered" evidence="1">
    <location>
        <begin position="1"/>
        <end position="30"/>
    </location>
</feature>
<sequence length="105" mass="11009">MRSASTCSLTVPRAPTASQPTLSRASTTVSRTRHQRLLILEGDGGVERLLDLLDAADTGLDAHAALEHENNVGREEGGEAAVRGSIEDAELDLDLHHGGGEDRGG</sequence>
<dbReference type="EMBL" id="AP003350">
    <property type="protein sequence ID" value="BAD87470.1"/>
    <property type="molecule type" value="Genomic_DNA"/>
</dbReference>
<dbReference type="Proteomes" id="UP000817658">
    <property type="component" value="Chromosome 1"/>
</dbReference>
<protein>
    <submittedName>
        <fullName evidence="2">Uncharacterized protein P0702H08.14</fullName>
    </submittedName>
</protein>
<accession>Q5JM28</accession>
<evidence type="ECO:0000313" key="2">
    <source>
        <dbReference type="EMBL" id="BAD87470.1"/>
    </source>
</evidence>
<evidence type="ECO:0000256" key="1">
    <source>
        <dbReference type="SAM" id="MobiDB-lite"/>
    </source>
</evidence>
<dbReference type="AlphaFoldDB" id="Q5JM28"/>
<name>Q5JM28_ORYSJ</name>
<organism evidence="2">
    <name type="scientific">Oryza sativa subsp. japonica</name>
    <name type="common">Rice</name>
    <dbReference type="NCBI Taxonomy" id="39947"/>
    <lineage>
        <taxon>Eukaryota</taxon>
        <taxon>Viridiplantae</taxon>
        <taxon>Streptophyta</taxon>
        <taxon>Embryophyta</taxon>
        <taxon>Tracheophyta</taxon>
        <taxon>Spermatophyta</taxon>
        <taxon>Magnoliopsida</taxon>
        <taxon>Liliopsida</taxon>
        <taxon>Poales</taxon>
        <taxon>Poaceae</taxon>
        <taxon>BOP clade</taxon>
        <taxon>Oryzoideae</taxon>
        <taxon>Oryzeae</taxon>
        <taxon>Oryzinae</taxon>
        <taxon>Oryza</taxon>
        <taxon>Oryza sativa</taxon>
    </lineage>
</organism>
<reference evidence="2" key="1">
    <citation type="journal article" date="2002" name="Nature">
        <title>The genome sequence and structure of rice chromosome 1.</title>
        <authorList>
            <person name="Sasaki T."/>
            <person name="Matsumoto T."/>
            <person name="Yamamoto K."/>
            <person name="Sakata K."/>
            <person name="Baba T."/>
            <person name="Katayose Y."/>
            <person name="Wu J."/>
            <person name="Niimura Y."/>
            <person name="Cheng Z."/>
            <person name="Nagamura Y."/>
            <person name="Antonio B.A."/>
            <person name="Kanamori H."/>
            <person name="Hosokawa S."/>
            <person name="Masukawa M."/>
            <person name="Arikawa K."/>
            <person name="Chiden Y."/>
            <person name="Hayashi M."/>
            <person name="Okamoto M."/>
            <person name="Ando T."/>
            <person name="Aoki H."/>
            <person name="Arita K."/>
            <person name="Hamada M."/>
            <person name="Harada C."/>
            <person name="Hijishita S."/>
            <person name="Honda M."/>
            <person name="Ichikawa Y."/>
            <person name="Idonuma A."/>
            <person name="Iijima M."/>
            <person name="Ikeda M."/>
            <person name="Ikeno M."/>
            <person name="Itoh S."/>
            <person name="Itoh T."/>
            <person name="Itoh Y."/>
            <person name="Itoh Y."/>
            <person name="Iwabuchi A."/>
            <person name="Kamiya K."/>
            <person name="Karasawa W."/>
            <person name="Katagiri S."/>
            <person name="Kikuta A."/>
            <person name="Kobayashi N."/>
            <person name="Kono I."/>
            <person name="Machita K."/>
            <person name="Maehara T."/>
            <person name="Mizuno H."/>
            <person name="Mizubayashi T."/>
            <person name="Mukai Y."/>
            <person name="Nagasaki H."/>
            <person name="Nakashima M."/>
            <person name="Nakama Y."/>
            <person name="Nakamichi Y."/>
            <person name="Nakamura M."/>
            <person name="Namiki N."/>
            <person name="Negishi M."/>
            <person name="Ohta I."/>
            <person name="Ono N."/>
            <person name="Saji S."/>
            <person name="Sakai K."/>
            <person name="Shibata M."/>
            <person name="Shimokawa T."/>
            <person name="Shomura A."/>
            <person name="Song J."/>
            <person name="Takazaki Y."/>
            <person name="Terasawa K."/>
            <person name="Tsuji K."/>
            <person name="Waki K."/>
            <person name="Yamagata H."/>
            <person name="Yamane H."/>
            <person name="Yoshiki S."/>
            <person name="Yoshihara R."/>
            <person name="Yukawa K."/>
            <person name="Zhong H."/>
            <person name="Iwama H."/>
            <person name="Endo T."/>
            <person name="Ito H."/>
            <person name="Hahn J.H."/>
            <person name="Kim H.I."/>
            <person name="Eun M.Y."/>
            <person name="Yano M."/>
            <person name="Jiang J."/>
            <person name="Gojobori T."/>
        </authorList>
    </citation>
    <scope>NUCLEOTIDE SEQUENCE [LARGE SCALE GENOMIC DNA]</scope>
</reference>
<proteinExistence type="predicted"/>
<gene>
    <name evidence="2" type="primary">P0702H08.14</name>
</gene>